<name>A0ABW5Z9T9_9FLAO</name>
<feature type="domain" description="Outer membrane protein beta-barrel" evidence="3">
    <location>
        <begin position="18"/>
        <end position="197"/>
    </location>
</feature>
<dbReference type="RefSeq" id="WP_379808256.1">
    <property type="nucleotide sequence ID" value="NZ_JBHUOL010000018.1"/>
</dbReference>
<evidence type="ECO:0000259" key="3">
    <source>
        <dbReference type="Pfam" id="PF13505"/>
    </source>
</evidence>
<organism evidence="4 5">
    <name type="scientific">Flavobacterium ardleyense</name>
    <dbReference type="NCBI Taxonomy" id="2038737"/>
    <lineage>
        <taxon>Bacteria</taxon>
        <taxon>Pseudomonadati</taxon>
        <taxon>Bacteroidota</taxon>
        <taxon>Flavobacteriia</taxon>
        <taxon>Flavobacteriales</taxon>
        <taxon>Flavobacteriaceae</taxon>
        <taxon>Flavobacterium</taxon>
    </lineage>
</organism>
<evidence type="ECO:0000256" key="1">
    <source>
        <dbReference type="ARBA" id="ARBA00022729"/>
    </source>
</evidence>
<dbReference type="Pfam" id="PF13505">
    <property type="entry name" value="OMP_b-brl"/>
    <property type="match status" value="1"/>
</dbReference>
<feature type="chain" id="PRO_5045301077" evidence="2">
    <location>
        <begin position="19"/>
        <end position="197"/>
    </location>
</feature>
<keyword evidence="1 2" id="KW-0732">Signal</keyword>
<dbReference type="Proteomes" id="UP001597549">
    <property type="component" value="Unassembled WGS sequence"/>
</dbReference>
<gene>
    <name evidence="4" type="ORF">ACFSX9_12800</name>
</gene>
<evidence type="ECO:0000256" key="2">
    <source>
        <dbReference type="SAM" id="SignalP"/>
    </source>
</evidence>
<dbReference type="InterPro" id="IPR011250">
    <property type="entry name" value="OMP/PagP_B-barrel"/>
</dbReference>
<accession>A0ABW5Z9T9</accession>
<keyword evidence="5" id="KW-1185">Reference proteome</keyword>
<dbReference type="Gene3D" id="2.40.160.20">
    <property type="match status" value="1"/>
</dbReference>
<dbReference type="InterPro" id="IPR027385">
    <property type="entry name" value="Beta-barrel_OMP"/>
</dbReference>
<dbReference type="EMBL" id="JBHUOL010000018">
    <property type="protein sequence ID" value="MFD2909609.1"/>
    <property type="molecule type" value="Genomic_DNA"/>
</dbReference>
<sequence>MKYKLLALLFISSGLLLAQDLPIDTNKNTKFQVGVHYLGNLRNNNIISDGFNGIVGVSGNYAFYQNENFAVSAGLTLDYLQTRDVFLQNDILIWNPNISIETSLFNGKLTPFFGFGYAFFSNKFQYVSGVSDPFDPALMVREKKLNFNGITVNPGLKYHISDLLFLEGSYKYYPVNSKDMDETANVHLINLGVGFKF</sequence>
<reference evidence="5" key="1">
    <citation type="journal article" date="2019" name="Int. J. Syst. Evol. Microbiol.">
        <title>The Global Catalogue of Microorganisms (GCM) 10K type strain sequencing project: providing services to taxonomists for standard genome sequencing and annotation.</title>
        <authorList>
            <consortium name="The Broad Institute Genomics Platform"/>
            <consortium name="The Broad Institute Genome Sequencing Center for Infectious Disease"/>
            <person name="Wu L."/>
            <person name="Ma J."/>
        </authorList>
    </citation>
    <scope>NUCLEOTIDE SEQUENCE [LARGE SCALE GENOMIC DNA]</scope>
    <source>
        <strain evidence="5">KCTC 52644</strain>
    </source>
</reference>
<protein>
    <submittedName>
        <fullName evidence="4">Outer membrane beta-barrel protein</fullName>
    </submittedName>
</protein>
<evidence type="ECO:0000313" key="4">
    <source>
        <dbReference type="EMBL" id="MFD2909609.1"/>
    </source>
</evidence>
<comment type="caution">
    <text evidence="4">The sequence shown here is derived from an EMBL/GenBank/DDBJ whole genome shotgun (WGS) entry which is preliminary data.</text>
</comment>
<evidence type="ECO:0000313" key="5">
    <source>
        <dbReference type="Proteomes" id="UP001597549"/>
    </source>
</evidence>
<proteinExistence type="predicted"/>
<feature type="signal peptide" evidence="2">
    <location>
        <begin position="1"/>
        <end position="18"/>
    </location>
</feature>
<dbReference type="SUPFAM" id="SSF56925">
    <property type="entry name" value="OMPA-like"/>
    <property type="match status" value="1"/>
</dbReference>